<accession>A0A917M5C3</accession>
<dbReference type="AlphaFoldDB" id="A0A917M5C3"/>
<dbReference type="EMBL" id="BMFR01000011">
    <property type="protein sequence ID" value="GGG79943.1"/>
    <property type="molecule type" value="Genomic_DNA"/>
</dbReference>
<dbReference type="InterPro" id="IPR050575">
    <property type="entry name" value="BMC_shell"/>
</dbReference>
<dbReference type="GO" id="GO:0031469">
    <property type="term" value="C:bacterial microcompartment"/>
    <property type="evidence" value="ECO:0007669"/>
    <property type="project" value="UniProtKB-SubCell"/>
</dbReference>
<name>A0A917M5C3_9BACI</name>
<comment type="similarity">
    <text evidence="3">Belongs to the bacterial microcompartments protein family.</text>
</comment>
<evidence type="ECO:0000313" key="5">
    <source>
        <dbReference type="EMBL" id="GGG79943.1"/>
    </source>
</evidence>
<dbReference type="InterPro" id="IPR037233">
    <property type="entry name" value="CcmK-like_sf"/>
</dbReference>
<reference evidence="5" key="2">
    <citation type="submission" date="2020-09" db="EMBL/GenBank/DDBJ databases">
        <authorList>
            <person name="Sun Q."/>
            <person name="Zhou Y."/>
        </authorList>
    </citation>
    <scope>NUCLEOTIDE SEQUENCE</scope>
    <source>
        <strain evidence="5">CGMCC 1.12754</strain>
    </source>
</reference>
<dbReference type="PANTHER" id="PTHR33941">
    <property type="entry name" value="PROPANEDIOL UTILIZATION PROTEIN PDUA"/>
    <property type="match status" value="1"/>
</dbReference>
<reference evidence="5" key="1">
    <citation type="journal article" date="2014" name="Int. J. Syst. Evol. Microbiol.">
        <title>Complete genome sequence of Corynebacterium casei LMG S-19264T (=DSM 44701T), isolated from a smear-ripened cheese.</title>
        <authorList>
            <consortium name="US DOE Joint Genome Institute (JGI-PGF)"/>
            <person name="Walter F."/>
            <person name="Albersmeier A."/>
            <person name="Kalinowski J."/>
            <person name="Ruckert C."/>
        </authorList>
    </citation>
    <scope>NUCLEOTIDE SEQUENCE</scope>
    <source>
        <strain evidence="5">CGMCC 1.12754</strain>
    </source>
</reference>
<evidence type="ECO:0000259" key="4">
    <source>
        <dbReference type="PROSITE" id="PS51930"/>
    </source>
</evidence>
<dbReference type="RefSeq" id="WP_188455868.1">
    <property type="nucleotide sequence ID" value="NZ_BMFR01000011.1"/>
</dbReference>
<dbReference type="Gene3D" id="3.30.70.1710">
    <property type="match status" value="1"/>
</dbReference>
<keyword evidence="6" id="KW-1185">Reference proteome</keyword>
<dbReference type="PROSITE" id="PS51930">
    <property type="entry name" value="BMC_2"/>
    <property type="match status" value="1"/>
</dbReference>
<protein>
    <submittedName>
        <fullName evidence="5">Carboxysome shell protein</fullName>
    </submittedName>
</protein>
<organism evidence="5 6">
    <name type="scientific">Virgibacillus oceani</name>
    <dbReference type="NCBI Taxonomy" id="1479511"/>
    <lineage>
        <taxon>Bacteria</taxon>
        <taxon>Bacillati</taxon>
        <taxon>Bacillota</taxon>
        <taxon>Bacilli</taxon>
        <taxon>Bacillales</taxon>
        <taxon>Bacillaceae</taxon>
        <taxon>Virgibacillus</taxon>
    </lineage>
</organism>
<dbReference type="SMART" id="SM00877">
    <property type="entry name" value="BMC"/>
    <property type="match status" value="1"/>
</dbReference>
<sequence>MVRALGMVETKGLATSIEVADAMLKNSHVSLVNQANVGGSLVTIFIEGNVSAVQNAVETGKAVAQQTGALLGCDVIPHPDASIKRLFR</sequence>
<dbReference type="InterPro" id="IPR044872">
    <property type="entry name" value="CcmK/CsoS1_BMC"/>
</dbReference>
<comment type="subcellular location">
    <subcellularLocation>
        <location evidence="1">Bacterial microcompartment</location>
    </subcellularLocation>
</comment>
<feature type="domain" description="BMC" evidence="4">
    <location>
        <begin position="4"/>
        <end position="88"/>
    </location>
</feature>
<evidence type="ECO:0000256" key="1">
    <source>
        <dbReference type="ARBA" id="ARBA00024322"/>
    </source>
</evidence>
<dbReference type="PANTHER" id="PTHR33941:SF11">
    <property type="entry name" value="BACTERIAL MICROCOMPARTMENT SHELL PROTEIN PDUJ"/>
    <property type="match status" value="1"/>
</dbReference>
<comment type="caution">
    <text evidence="5">The sequence shown here is derived from an EMBL/GenBank/DDBJ whole genome shotgun (WGS) entry which is preliminary data.</text>
</comment>
<proteinExistence type="inferred from homology"/>
<dbReference type="Pfam" id="PF00936">
    <property type="entry name" value="BMC"/>
    <property type="match status" value="1"/>
</dbReference>
<gene>
    <name evidence="5" type="primary">cchA</name>
    <name evidence="5" type="ORF">GCM10011398_26610</name>
</gene>
<dbReference type="CDD" id="cd07045">
    <property type="entry name" value="BMC_CcmK_like"/>
    <property type="match status" value="1"/>
</dbReference>
<dbReference type="SUPFAM" id="SSF143414">
    <property type="entry name" value="CcmK-like"/>
    <property type="match status" value="1"/>
</dbReference>
<dbReference type="Proteomes" id="UP000622860">
    <property type="component" value="Unassembled WGS sequence"/>
</dbReference>
<evidence type="ECO:0000313" key="6">
    <source>
        <dbReference type="Proteomes" id="UP000622860"/>
    </source>
</evidence>
<evidence type="ECO:0000256" key="2">
    <source>
        <dbReference type="ARBA" id="ARBA00024446"/>
    </source>
</evidence>
<dbReference type="InterPro" id="IPR000249">
    <property type="entry name" value="BMC_dom"/>
</dbReference>
<keyword evidence="2" id="KW-1283">Bacterial microcompartment</keyword>
<evidence type="ECO:0000256" key="3">
    <source>
        <dbReference type="PROSITE-ProRule" id="PRU01278"/>
    </source>
</evidence>